<evidence type="ECO:0000313" key="3">
    <source>
        <dbReference type="Proteomes" id="UP001596540"/>
    </source>
</evidence>
<evidence type="ECO:0000313" key="2">
    <source>
        <dbReference type="EMBL" id="MFC7330236.1"/>
    </source>
</evidence>
<name>A0ABW2KLU9_9ACTN</name>
<dbReference type="InterPro" id="IPR001387">
    <property type="entry name" value="Cro/C1-type_HTH"/>
</dbReference>
<dbReference type="SUPFAM" id="SSF47413">
    <property type="entry name" value="lambda repressor-like DNA-binding domains"/>
    <property type="match status" value="1"/>
</dbReference>
<dbReference type="InterPro" id="IPR010982">
    <property type="entry name" value="Lambda_DNA-bd_dom_sf"/>
</dbReference>
<dbReference type="RefSeq" id="WP_379872885.1">
    <property type="nucleotide sequence ID" value="NZ_JBHTBH010000011.1"/>
</dbReference>
<protein>
    <submittedName>
        <fullName evidence="2">Helix-turn-helix domain-containing protein</fullName>
    </submittedName>
</protein>
<dbReference type="CDD" id="cd00093">
    <property type="entry name" value="HTH_XRE"/>
    <property type="match status" value="1"/>
</dbReference>
<dbReference type="Gene3D" id="1.10.260.40">
    <property type="entry name" value="lambda repressor-like DNA-binding domains"/>
    <property type="match status" value="1"/>
</dbReference>
<dbReference type="PROSITE" id="PS50943">
    <property type="entry name" value="HTH_CROC1"/>
    <property type="match status" value="1"/>
</dbReference>
<accession>A0ABW2KLU9</accession>
<dbReference type="Pfam" id="PF13560">
    <property type="entry name" value="HTH_31"/>
    <property type="match status" value="1"/>
</dbReference>
<keyword evidence="3" id="KW-1185">Reference proteome</keyword>
<reference evidence="3" key="1">
    <citation type="journal article" date="2019" name="Int. J. Syst. Evol. Microbiol.">
        <title>The Global Catalogue of Microorganisms (GCM) 10K type strain sequencing project: providing services to taxonomists for standard genome sequencing and annotation.</title>
        <authorList>
            <consortium name="The Broad Institute Genomics Platform"/>
            <consortium name="The Broad Institute Genome Sequencing Center for Infectious Disease"/>
            <person name="Wu L."/>
            <person name="Ma J."/>
        </authorList>
    </citation>
    <scope>NUCLEOTIDE SEQUENCE [LARGE SCALE GENOMIC DNA]</scope>
    <source>
        <strain evidence="3">CGMCC 4.7382</strain>
    </source>
</reference>
<dbReference type="Proteomes" id="UP001596540">
    <property type="component" value="Unassembled WGS sequence"/>
</dbReference>
<sequence length="99" mass="10728">MSERGVWAEKRAEILASPEAREAYEAARVAFELGAAVRNRRRELGLSQARLAERAGMQQPAVARLEAGGTVPSIPVLERIAAALDMKVNIGFQPLEETG</sequence>
<dbReference type="EMBL" id="JBHTBH010000011">
    <property type="protein sequence ID" value="MFC7330236.1"/>
    <property type="molecule type" value="Genomic_DNA"/>
</dbReference>
<comment type="caution">
    <text evidence="2">The sequence shown here is derived from an EMBL/GenBank/DDBJ whole genome shotgun (WGS) entry which is preliminary data.</text>
</comment>
<feature type="domain" description="HTH cro/C1-type" evidence="1">
    <location>
        <begin position="37"/>
        <end position="92"/>
    </location>
</feature>
<gene>
    <name evidence="2" type="ORF">ACFQRF_21150</name>
</gene>
<dbReference type="SMART" id="SM00530">
    <property type="entry name" value="HTH_XRE"/>
    <property type="match status" value="1"/>
</dbReference>
<organism evidence="2 3">
    <name type="scientific">Marinactinospora rubrisoli</name>
    <dbReference type="NCBI Taxonomy" id="2715399"/>
    <lineage>
        <taxon>Bacteria</taxon>
        <taxon>Bacillati</taxon>
        <taxon>Actinomycetota</taxon>
        <taxon>Actinomycetes</taxon>
        <taxon>Streptosporangiales</taxon>
        <taxon>Nocardiopsidaceae</taxon>
        <taxon>Marinactinospora</taxon>
    </lineage>
</organism>
<evidence type="ECO:0000259" key="1">
    <source>
        <dbReference type="PROSITE" id="PS50943"/>
    </source>
</evidence>
<proteinExistence type="predicted"/>